<dbReference type="AlphaFoldDB" id="A0AAV7TXW1"/>
<dbReference type="EMBL" id="JANPWB010000006">
    <property type="protein sequence ID" value="KAJ1181522.1"/>
    <property type="molecule type" value="Genomic_DNA"/>
</dbReference>
<comment type="caution">
    <text evidence="2">The sequence shown here is derived from an EMBL/GenBank/DDBJ whole genome shotgun (WGS) entry which is preliminary data.</text>
</comment>
<keyword evidence="1" id="KW-0472">Membrane</keyword>
<feature type="transmembrane region" description="Helical" evidence="1">
    <location>
        <begin position="54"/>
        <end position="78"/>
    </location>
</feature>
<dbReference type="Proteomes" id="UP001066276">
    <property type="component" value="Chromosome 3_2"/>
</dbReference>
<sequence length="147" mass="16400">MGPPPPVRDTSHTPVPVFDASKQEKKRGLRRSCAPFPSHGPAHLLVAYLPFFPFLQILFLVQLSHILLVYTPFIILTLSIHRITLADRPVAPWRLPSAFFRWSRGVEKAAEDPSIALDQRPGAVMRPIGFATFLPTSVAGVDFPHRT</sequence>
<proteinExistence type="predicted"/>
<accession>A0AAV7TXW1</accession>
<protein>
    <submittedName>
        <fullName evidence="2">Uncharacterized protein</fullName>
    </submittedName>
</protein>
<keyword evidence="1" id="KW-1133">Transmembrane helix</keyword>
<evidence type="ECO:0000313" key="3">
    <source>
        <dbReference type="Proteomes" id="UP001066276"/>
    </source>
</evidence>
<name>A0AAV7TXW1_PLEWA</name>
<reference evidence="2" key="1">
    <citation type="journal article" date="2022" name="bioRxiv">
        <title>Sequencing and chromosome-scale assembly of the giantPleurodeles waltlgenome.</title>
        <authorList>
            <person name="Brown T."/>
            <person name="Elewa A."/>
            <person name="Iarovenko S."/>
            <person name="Subramanian E."/>
            <person name="Araus A.J."/>
            <person name="Petzold A."/>
            <person name="Susuki M."/>
            <person name="Suzuki K.-i.T."/>
            <person name="Hayashi T."/>
            <person name="Toyoda A."/>
            <person name="Oliveira C."/>
            <person name="Osipova E."/>
            <person name="Leigh N.D."/>
            <person name="Simon A."/>
            <person name="Yun M.H."/>
        </authorList>
    </citation>
    <scope>NUCLEOTIDE SEQUENCE</scope>
    <source>
        <strain evidence="2">20211129_DDA</strain>
        <tissue evidence="2">Liver</tissue>
    </source>
</reference>
<keyword evidence="1" id="KW-0812">Transmembrane</keyword>
<gene>
    <name evidence="2" type="ORF">NDU88_006729</name>
</gene>
<organism evidence="2 3">
    <name type="scientific">Pleurodeles waltl</name>
    <name type="common">Iberian ribbed newt</name>
    <dbReference type="NCBI Taxonomy" id="8319"/>
    <lineage>
        <taxon>Eukaryota</taxon>
        <taxon>Metazoa</taxon>
        <taxon>Chordata</taxon>
        <taxon>Craniata</taxon>
        <taxon>Vertebrata</taxon>
        <taxon>Euteleostomi</taxon>
        <taxon>Amphibia</taxon>
        <taxon>Batrachia</taxon>
        <taxon>Caudata</taxon>
        <taxon>Salamandroidea</taxon>
        <taxon>Salamandridae</taxon>
        <taxon>Pleurodelinae</taxon>
        <taxon>Pleurodeles</taxon>
    </lineage>
</organism>
<evidence type="ECO:0000256" key="1">
    <source>
        <dbReference type="SAM" id="Phobius"/>
    </source>
</evidence>
<evidence type="ECO:0000313" key="2">
    <source>
        <dbReference type="EMBL" id="KAJ1181522.1"/>
    </source>
</evidence>
<keyword evidence="3" id="KW-1185">Reference proteome</keyword>